<keyword evidence="3" id="KW-1185">Reference proteome</keyword>
<feature type="region of interest" description="Disordered" evidence="1">
    <location>
        <begin position="92"/>
        <end position="121"/>
    </location>
</feature>
<protein>
    <submittedName>
        <fullName evidence="2">Uncharacterized protein</fullName>
    </submittedName>
</protein>
<dbReference type="Proteomes" id="UP000467840">
    <property type="component" value="Chromosome 16"/>
</dbReference>
<dbReference type="EMBL" id="JAAGAX010000009">
    <property type="protein sequence ID" value="KAF2304508.1"/>
    <property type="molecule type" value="Genomic_DNA"/>
</dbReference>
<organism evidence="2 3">
    <name type="scientific">Hevea brasiliensis</name>
    <name type="common">Para rubber tree</name>
    <name type="synonym">Siphonia brasiliensis</name>
    <dbReference type="NCBI Taxonomy" id="3981"/>
    <lineage>
        <taxon>Eukaryota</taxon>
        <taxon>Viridiplantae</taxon>
        <taxon>Streptophyta</taxon>
        <taxon>Embryophyta</taxon>
        <taxon>Tracheophyta</taxon>
        <taxon>Spermatophyta</taxon>
        <taxon>Magnoliopsida</taxon>
        <taxon>eudicotyledons</taxon>
        <taxon>Gunneridae</taxon>
        <taxon>Pentapetalae</taxon>
        <taxon>rosids</taxon>
        <taxon>fabids</taxon>
        <taxon>Malpighiales</taxon>
        <taxon>Euphorbiaceae</taxon>
        <taxon>Crotonoideae</taxon>
        <taxon>Micrandreae</taxon>
        <taxon>Hevea</taxon>
    </lineage>
</organism>
<name>A0A6A6LW65_HEVBR</name>
<dbReference type="AlphaFoldDB" id="A0A6A6LW65"/>
<comment type="caution">
    <text evidence="2">The sequence shown here is derived from an EMBL/GenBank/DDBJ whole genome shotgun (WGS) entry which is preliminary data.</text>
</comment>
<gene>
    <name evidence="2" type="ORF">GH714_032844</name>
</gene>
<dbReference type="PANTHER" id="PTHR37614:SF2">
    <property type="entry name" value="OS02G0121400 PROTEIN"/>
    <property type="match status" value="1"/>
</dbReference>
<evidence type="ECO:0000256" key="1">
    <source>
        <dbReference type="SAM" id="MobiDB-lite"/>
    </source>
</evidence>
<sequence>MEQRSSPHYQPRYTRNDEIEVSAILLKLPSLIVESELAFNYHYPGVPKGGDLPMRFSASFIYHQHRSVVFMGWMIFWPLSLTREDHFKVQASSSSPATPLAFPPSESDEKPKRLKGTASAKKLSLGSIRREKPQWEMKASKNSLNFKLKRRQPIVKASSTVVGYEDHHHHHRPSIMDTTANKAEIAESYQYSNGQNQSLASRTGSTISEDVGPRGVPDLNVSSWESLRMDFANTAMKNDSIQGNGSSG</sequence>
<accession>A0A6A6LW65</accession>
<feature type="compositionally biased region" description="Polar residues" evidence="1">
    <location>
        <begin position="194"/>
        <end position="208"/>
    </location>
</feature>
<feature type="region of interest" description="Disordered" evidence="1">
    <location>
        <begin position="194"/>
        <end position="214"/>
    </location>
</feature>
<proteinExistence type="predicted"/>
<evidence type="ECO:0000313" key="3">
    <source>
        <dbReference type="Proteomes" id="UP000467840"/>
    </source>
</evidence>
<dbReference type="PANTHER" id="PTHR37614">
    <property type="entry name" value="OS02G0121400 PROTEIN"/>
    <property type="match status" value="1"/>
</dbReference>
<evidence type="ECO:0000313" key="2">
    <source>
        <dbReference type="EMBL" id="KAF2304508.1"/>
    </source>
</evidence>
<reference evidence="2 3" key="1">
    <citation type="journal article" date="2020" name="Mol. Plant">
        <title>The Chromosome-Based Rubber Tree Genome Provides New Insights into Spurge Genome Evolution and Rubber Biosynthesis.</title>
        <authorList>
            <person name="Liu J."/>
            <person name="Shi C."/>
            <person name="Shi C.C."/>
            <person name="Li W."/>
            <person name="Zhang Q.J."/>
            <person name="Zhang Y."/>
            <person name="Li K."/>
            <person name="Lu H.F."/>
            <person name="Shi C."/>
            <person name="Zhu S.T."/>
            <person name="Xiao Z.Y."/>
            <person name="Nan H."/>
            <person name="Yue Y."/>
            <person name="Zhu X.G."/>
            <person name="Wu Y."/>
            <person name="Hong X.N."/>
            <person name="Fan G.Y."/>
            <person name="Tong Y."/>
            <person name="Zhang D."/>
            <person name="Mao C.L."/>
            <person name="Liu Y.L."/>
            <person name="Hao S.J."/>
            <person name="Liu W.Q."/>
            <person name="Lv M.Q."/>
            <person name="Zhang H.B."/>
            <person name="Liu Y."/>
            <person name="Hu-Tang G.R."/>
            <person name="Wang J.P."/>
            <person name="Wang J.H."/>
            <person name="Sun Y.H."/>
            <person name="Ni S.B."/>
            <person name="Chen W.B."/>
            <person name="Zhang X.C."/>
            <person name="Jiao Y.N."/>
            <person name="Eichler E.E."/>
            <person name="Li G.H."/>
            <person name="Liu X."/>
            <person name="Gao L.Z."/>
        </authorList>
    </citation>
    <scope>NUCLEOTIDE SEQUENCE [LARGE SCALE GENOMIC DNA]</scope>
    <source>
        <strain evidence="3">cv. GT1</strain>
        <tissue evidence="2">Leaf</tissue>
    </source>
</reference>